<keyword evidence="4" id="KW-1185">Reference proteome</keyword>
<accession>A0ABT2FQW5</accession>
<proteinExistence type="inferred from homology"/>
<protein>
    <submittedName>
        <fullName evidence="3">C1 family peptidase</fullName>
    </submittedName>
</protein>
<dbReference type="EMBL" id="JAKOGG010000115">
    <property type="protein sequence ID" value="MCS4558733.1"/>
    <property type="molecule type" value="Genomic_DNA"/>
</dbReference>
<dbReference type="InterPro" id="IPR038765">
    <property type="entry name" value="Papain-like_cys_pep_sf"/>
</dbReference>
<dbReference type="Pfam" id="PF00112">
    <property type="entry name" value="Peptidase_C1"/>
    <property type="match status" value="1"/>
</dbReference>
<dbReference type="InterPro" id="IPR000668">
    <property type="entry name" value="Peptidase_C1A_C"/>
</dbReference>
<reference evidence="4" key="1">
    <citation type="submission" date="2023-07" db="EMBL/GenBank/DDBJ databases">
        <title>Shewanella mangrovi sp. nov., an acetaldehyde- degrading bacterium isolated from mangrove sediment.</title>
        <authorList>
            <person name="Liu Y."/>
        </authorList>
    </citation>
    <scope>NUCLEOTIDE SEQUENCE [LARGE SCALE GENOMIC DNA]</scope>
    <source>
        <strain evidence="4">C32</strain>
    </source>
</reference>
<evidence type="ECO:0000256" key="1">
    <source>
        <dbReference type="ARBA" id="ARBA00008455"/>
    </source>
</evidence>
<evidence type="ECO:0000313" key="4">
    <source>
        <dbReference type="Proteomes" id="UP001201549"/>
    </source>
</evidence>
<comment type="similarity">
    <text evidence="1">Belongs to the peptidase C1 family.</text>
</comment>
<dbReference type="PANTHER" id="PTHR12411">
    <property type="entry name" value="CYSTEINE PROTEASE FAMILY C1-RELATED"/>
    <property type="match status" value="1"/>
</dbReference>
<feature type="domain" description="Peptidase C1A papain C-terminal" evidence="2">
    <location>
        <begin position="1"/>
        <end position="94"/>
    </location>
</feature>
<gene>
    <name evidence="3" type="ORF">L9G74_20130</name>
</gene>
<name>A0ABT2FQW5_9GAMM</name>
<comment type="caution">
    <text evidence="3">The sequence shown here is derived from an EMBL/GenBank/DDBJ whole genome shotgun (WGS) entry which is preliminary data.</text>
</comment>
<feature type="non-terminal residue" evidence="3">
    <location>
        <position position="94"/>
    </location>
</feature>
<dbReference type="InterPro" id="IPR013128">
    <property type="entry name" value="Peptidase_C1A"/>
</dbReference>
<evidence type="ECO:0000259" key="2">
    <source>
        <dbReference type="Pfam" id="PF00112"/>
    </source>
</evidence>
<dbReference type="Gene3D" id="3.90.70.10">
    <property type="entry name" value="Cysteine proteinases"/>
    <property type="match status" value="1"/>
</dbReference>
<sequence>MDCDTGYNQGCNGGLMDYAFEFIINNGGIDSEEDYPYRGDEGKCDSNKKNAIVTIDGHGWVPTQLEEALKQGIANQPVAVPIPADDYEFQYYTS</sequence>
<dbReference type="SUPFAM" id="SSF54001">
    <property type="entry name" value="Cysteine proteinases"/>
    <property type="match status" value="1"/>
</dbReference>
<organism evidence="3 4">
    <name type="scientific">Shewanella electrica</name>
    <dbReference type="NCBI Taxonomy" id="515560"/>
    <lineage>
        <taxon>Bacteria</taxon>
        <taxon>Pseudomonadati</taxon>
        <taxon>Pseudomonadota</taxon>
        <taxon>Gammaproteobacteria</taxon>
        <taxon>Alteromonadales</taxon>
        <taxon>Shewanellaceae</taxon>
        <taxon>Shewanella</taxon>
    </lineage>
</organism>
<dbReference type="Proteomes" id="UP001201549">
    <property type="component" value="Unassembled WGS sequence"/>
</dbReference>
<evidence type="ECO:0000313" key="3">
    <source>
        <dbReference type="EMBL" id="MCS4558733.1"/>
    </source>
</evidence>